<evidence type="ECO:0000313" key="10">
    <source>
        <dbReference type="EMBL" id="VAX11183.1"/>
    </source>
</evidence>
<dbReference type="EMBL" id="UOFX01000082">
    <property type="protein sequence ID" value="VAX11183.1"/>
    <property type="molecule type" value="Genomic_DNA"/>
</dbReference>
<evidence type="ECO:0000256" key="1">
    <source>
        <dbReference type="ARBA" id="ARBA00004571"/>
    </source>
</evidence>
<evidence type="ECO:0000256" key="5">
    <source>
        <dbReference type="ARBA" id="ARBA00023077"/>
    </source>
</evidence>
<dbReference type="GO" id="GO:0015344">
    <property type="term" value="F:siderophore uptake transmembrane transporter activity"/>
    <property type="evidence" value="ECO:0007669"/>
    <property type="project" value="TreeGrafter"/>
</dbReference>
<feature type="non-terminal residue" evidence="10">
    <location>
        <position position="1"/>
    </location>
</feature>
<evidence type="ECO:0000256" key="4">
    <source>
        <dbReference type="ARBA" id="ARBA00022729"/>
    </source>
</evidence>
<keyword evidence="8" id="KW-0998">Cell outer membrane</keyword>
<proteinExistence type="predicted"/>
<accession>A0A3B1BGE4</accession>
<evidence type="ECO:0000256" key="7">
    <source>
        <dbReference type="ARBA" id="ARBA00023170"/>
    </source>
</evidence>
<dbReference type="SUPFAM" id="SSF56935">
    <property type="entry name" value="Porins"/>
    <property type="match status" value="1"/>
</dbReference>
<feature type="domain" description="TonB-dependent receptor-like beta-barrel" evidence="9">
    <location>
        <begin position="62"/>
        <end position="354"/>
    </location>
</feature>
<organism evidence="10">
    <name type="scientific">hydrothermal vent metagenome</name>
    <dbReference type="NCBI Taxonomy" id="652676"/>
    <lineage>
        <taxon>unclassified sequences</taxon>
        <taxon>metagenomes</taxon>
        <taxon>ecological metagenomes</taxon>
    </lineage>
</organism>
<dbReference type="GO" id="GO:0044718">
    <property type="term" value="P:siderophore transmembrane transport"/>
    <property type="evidence" value="ECO:0007669"/>
    <property type="project" value="TreeGrafter"/>
</dbReference>
<dbReference type="Gene3D" id="2.40.170.20">
    <property type="entry name" value="TonB-dependent receptor, beta-barrel domain"/>
    <property type="match status" value="1"/>
</dbReference>
<evidence type="ECO:0000256" key="8">
    <source>
        <dbReference type="ARBA" id="ARBA00023237"/>
    </source>
</evidence>
<gene>
    <name evidence="10" type="ORF">MNBD_GAMMA26-2677</name>
</gene>
<sequence>LIRSIQPTERNTQGIATSSPIAATKLGPQGQRLVEGHFALYLTDTVFTIDVVKPLSKTNQLIVGAEVREEEYNKNYDDPTRTDFKGEADYISMFVQNDLSFMDDRLGVTLGLRYDDHDKFGDELSPKVYLDYEINDNHRISAGYGHGFKAPTVTESSDDYQSHVPFGCNPFPVCTGHSFIGNSSLQPEILDSYELSWEYQSGGTRTRAALFYNDIEDLIIARDTGATEFIFPFTYEIRQYTNVSTAITQGLELEFDHPITDTLDFAANYTYLDTEDGDNDDKQLPYRSHHSGNVQLTHSYAPWGLTTALNWEYIGSQYMGDAETEKVPDYSLVDLTVLKDLTKNVELRLGVTNIGDTRLKEKDDDFDSEERGRFYFVGGRITF</sequence>
<dbReference type="InterPro" id="IPR039426">
    <property type="entry name" value="TonB-dep_rcpt-like"/>
</dbReference>
<keyword evidence="5" id="KW-0798">TonB box</keyword>
<keyword evidence="6" id="KW-0472">Membrane</keyword>
<dbReference type="AlphaFoldDB" id="A0A3B1BGE4"/>
<reference evidence="10" key="1">
    <citation type="submission" date="2018-06" db="EMBL/GenBank/DDBJ databases">
        <authorList>
            <person name="Zhirakovskaya E."/>
        </authorList>
    </citation>
    <scope>NUCLEOTIDE SEQUENCE</scope>
</reference>
<evidence type="ECO:0000259" key="9">
    <source>
        <dbReference type="Pfam" id="PF00593"/>
    </source>
</evidence>
<name>A0A3B1BGE4_9ZZZZ</name>
<dbReference type="InterPro" id="IPR000531">
    <property type="entry name" value="Beta-barrel_TonB"/>
</dbReference>
<dbReference type="PANTHER" id="PTHR30069">
    <property type="entry name" value="TONB-DEPENDENT OUTER MEMBRANE RECEPTOR"/>
    <property type="match status" value="1"/>
</dbReference>
<keyword evidence="4" id="KW-0732">Signal</keyword>
<evidence type="ECO:0000256" key="2">
    <source>
        <dbReference type="ARBA" id="ARBA00022448"/>
    </source>
</evidence>
<keyword evidence="3" id="KW-0812">Transmembrane</keyword>
<dbReference type="InterPro" id="IPR036942">
    <property type="entry name" value="Beta-barrel_TonB_sf"/>
</dbReference>
<evidence type="ECO:0000256" key="6">
    <source>
        <dbReference type="ARBA" id="ARBA00023136"/>
    </source>
</evidence>
<keyword evidence="7" id="KW-0675">Receptor</keyword>
<evidence type="ECO:0000256" key="3">
    <source>
        <dbReference type="ARBA" id="ARBA00022692"/>
    </source>
</evidence>
<keyword evidence="2" id="KW-0813">Transport</keyword>
<dbReference type="Pfam" id="PF00593">
    <property type="entry name" value="TonB_dep_Rec_b-barrel"/>
    <property type="match status" value="1"/>
</dbReference>
<dbReference type="PANTHER" id="PTHR30069:SF29">
    <property type="entry name" value="HEMOGLOBIN AND HEMOGLOBIN-HAPTOGLOBIN-BINDING PROTEIN 1-RELATED"/>
    <property type="match status" value="1"/>
</dbReference>
<comment type="subcellular location">
    <subcellularLocation>
        <location evidence="1">Cell outer membrane</location>
        <topology evidence="1">Multi-pass membrane protein</topology>
    </subcellularLocation>
</comment>
<dbReference type="GO" id="GO:0009279">
    <property type="term" value="C:cell outer membrane"/>
    <property type="evidence" value="ECO:0007669"/>
    <property type="project" value="UniProtKB-SubCell"/>
</dbReference>
<dbReference type="PROSITE" id="PS52016">
    <property type="entry name" value="TONB_DEPENDENT_REC_3"/>
    <property type="match status" value="1"/>
</dbReference>
<protein>
    <recommendedName>
        <fullName evidence="9">TonB-dependent receptor-like beta-barrel domain-containing protein</fullName>
    </recommendedName>
</protein>